<evidence type="ECO:0000256" key="5">
    <source>
        <dbReference type="SAM" id="MobiDB-lite"/>
    </source>
</evidence>
<protein>
    <recommendedName>
        <fullName evidence="6">FCP1 homology domain-containing protein</fullName>
    </recommendedName>
</protein>
<dbReference type="InterPro" id="IPR004274">
    <property type="entry name" value="FCP1_dom"/>
</dbReference>
<reference evidence="7 8" key="2">
    <citation type="journal article" date="2019" name="G3 (Bethesda)">
        <title>Hybrid Assembly of the Genome of the Entomopathogenic Nematode Steinernema carpocapsae Identifies the X-Chromosome.</title>
        <authorList>
            <person name="Serra L."/>
            <person name="Macchietto M."/>
            <person name="Macias-Munoz A."/>
            <person name="McGill C.J."/>
            <person name="Rodriguez I.M."/>
            <person name="Rodriguez B."/>
            <person name="Murad R."/>
            <person name="Mortazavi A."/>
        </authorList>
    </citation>
    <scope>NUCLEOTIDE SEQUENCE [LARGE SCALE GENOMIC DNA]</scope>
    <source>
        <strain evidence="7 8">ALL</strain>
    </source>
</reference>
<dbReference type="InterPro" id="IPR011948">
    <property type="entry name" value="Dullard_phosphatase"/>
</dbReference>
<evidence type="ECO:0000313" key="8">
    <source>
        <dbReference type="Proteomes" id="UP000298663"/>
    </source>
</evidence>
<evidence type="ECO:0000256" key="3">
    <source>
        <dbReference type="ARBA" id="ARBA00037324"/>
    </source>
</evidence>
<dbReference type="CDD" id="cd07521">
    <property type="entry name" value="HAD_FCP1-like"/>
    <property type="match status" value="1"/>
</dbReference>
<dbReference type="STRING" id="34508.A0A4U5P8P2"/>
<dbReference type="InterPro" id="IPR023214">
    <property type="entry name" value="HAD_sf"/>
</dbReference>
<dbReference type="InterPro" id="IPR050365">
    <property type="entry name" value="TIM50"/>
</dbReference>
<dbReference type="EMBL" id="AZBU02000002">
    <property type="protein sequence ID" value="TKR92596.1"/>
    <property type="molecule type" value="Genomic_DNA"/>
</dbReference>
<evidence type="ECO:0000256" key="1">
    <source>
        <dbReference type="ARBA" id="ARBA00022801"/>
    </source>
</evidence>
<evidence type="ECO:0000256" key="4">
    <source>
        <dbReference type="ARBA" id="ARBA00038355"/>
    </source>
</evidence>
<dbReference type="FunFam" id="3.40.50.1000:FF:000015">
    <property type="entry name" value="CTD small phosphatase-like protein 2"/>
    <property type="match status" value="1"/>
</dbReference>
<dbReference type="PROSITE" id="PS50969">
    <property type="entry name" value="FCP1"/>
    <property type="match status" value="1"/>
</dbReference>
<dbReference type="PANTHER" id="PTHR12210">
    <property type="entry name" value="DULLARD PROTEIN PHOSPHATASE"/>
    <property type="match status" value="1"/>
</dbReference>
<feature type="region of interest" description="Disordered" evidence="5">
    <location>
        <begin position="33"/>
        <end position="62"/>
    </location>
</feature>
<keyword evidence="2" id="KW-0904">Protein phosphatase</keyword>
<dbReference type="Gene3D" id="3.40.50.1000">
    <property type="entry name" value="HAD superfamily/HAD-like"/>
    <property type="match status" value="1"/>
</dbReference>
<reference evidence="7 8" key="1">
    <citation type="journal article" date="2015" name="Genome Biol.">
        <title>Comparative genomics of Steinernema reveals deeply conserved gene regulatory networks.</title>
        <authorList>
            <person name="Dillman A.R."/>
            <person name="Macchietto M."/>
            <person name="Porter C.F."/>
            <person name="Rogers A."/>
            <person name="Williams B."/>
            <person name="Antoshechkin I."/>
            <person name="Lee M.M."/>
            <person name="Goodwin Z."/>
            <person name="Lu X."/>
            <person name="Lewis E.E."/>
            <person name="Goodrich-Blair H."/>
            <person name="Stock S.P."/>
            <person name="Adams B.J."/>
            <person name="Sternberg P.W."/>
            <person name="Mortazavi A."/>
        </authorList>
    </citation>
    <scope>NUCLEOTIDE SEQUENCE [LARGE SCALE GENOMIC DNA]</scope>
    <source>
        <strain evidence="7 8">ALL</strain>
    </source>
</reference>
<comment type="function">
    <text evidence="3">Probable phosphatase.</text>
</comment>
<dbReference type="GO" id="GO:0005634">
    <property type="term" value="C:nucleus"/>
    <property type="evidence" value="ECO:0007669"/>
    <property type="project" value="UniProtKB-ARBA"/>
</dbReference>
<keyword evidence="1" id="KW-0378">Hydrolase</keyword>
<evidence type="ECO:0000256" key="2">
    <source>
        <dbReference type="ARBA" id="ARBA00022912"/>
    </source>
</evidence>
<dbReference type="NCBIfam" id="TIGR02251">
    <property type="entry name" value="HIF-SF_euk"/>
    <property type="match status" value="1"/>
</dbReference>
<dbReference type="OrthoDB" id="277011at2759"/>
<organism evidence="7 8">
    <name type="scientific">Steinernema carpocapsae</name>
    <name type="common">Entomopathogenic nematode</name>
    <dbReference type="NCBI Taxonomy" id="34508"/>
    <lineage>
        <taxon>Eukaryota</taxon>
        <taxon>Metazoa</taxon>
        <taxon>Ecdysozoa</taxon>
        <taxon>Nematoda</taxon>
        <taxon>Chromadorea</taxon>
        <taxon>Rhabditida</taxon>
        <taxon>Tylenchina</taxon>
        <taxon>Panagrolaimomorpha</taxon>
        <taxon>Strongyloidoidea</taxon>
        <taxon>Steinernematidae</taxon>
        <taxon>Steinernema</taxon>
    </lineage>
</organism>
<dbReference type="Pfam" id="PF03031">
    <property type="entry name" value="NIF"/>
    <property type="match status" value="1"/>
</dbReference>
<dbReference type="GO" id="GO:0004721">
    <property type="term" value="F:phosphoprotein phosphatase activity"/>
    <property type="evidence" value="ECO:0007669"/>
    <property type="project" value="UniProtKB-KW"/>
</dbReference>
<dbReference type="SMART" id="SM00577">
    <property type="entry name" value="CPDc"/>
    <property type="match status" value="1"/>
</dbReference>
<comment type="caution">
    <text evidence="7">The sequence shown here is derived from an EMBL/GenBank/DDBJ whole genome shotgun (WGS) entry which is preliminary data.</text>
</comment>
<accession>A0A4U5P8P2</accession>
<keyword evidence="8" id="KW-1185">Reference proteome</keyword>
<dbReference type="AlphaFoldDB" id="A0A4U5P8P2"/>
<dbReference type="SUPFAM" id="SSF56784">
    <property type="entry name" value="HAD-like"/>
    <property type="match status" value="1"/>
</dbReference>
<comment type="similarity">
    <text evidence="4">Belongs to the CTDSPL2 family.</text>
</comment>
<dbReference type="Proteomes" id="UP000298663">
    <property type="component" value="Unassembled WGS sequence"/>
</dbReference>
<proteinExistence type="inferred from homology"/>
<evidence type="ECO:0000313" key="7">
    <source>
        <dbReference type="EMBL" id="TKR92596.1"/>
    </source>
</evidence>
<gene>
    <name evidence="7" type="ORF">L596_007221</name>
</gene>
<name>A0A4U5P8P2_STECR</name>
<evidence type="ECO:0000259" key="6">
    <source>
        <dbReference type="PROSITE" id="PS50969"/>
    </source>
</evidence>
<feature type="domain" description="FCP1 homology" evidence="6">
    <location>
        <begin position="110"/>
        <end position="269"/>
    </location>
</feature>
<sequence length="310" mass="35578">MPCAEEDLIWSIDPQKLVGADDGRSESEVIDQYLKASDSSSSGDESDGGQKTRRGRSASRALVRGIRSPECDSYDYVPQLDSDSIYLLSNLPPLTDDMRYRCPALPLRTRSTPEFSLVLDLDETLVHCSLTELPDASLTFPVHFQDTTYQVYVRVRPHLHEFLQRLSNSFELILFTASKRVYADKLMNLLDPGKRLIRHRLFREHCVYVYGNYIKDLSILGRDLSKTIIVDNSLQSFAYQIDNGIPIESWFFEKDDNELLKLIPFLEHLATQKGDVRHALRKRYKIRDMLPVVNTELIHSVEQEPADLVV</sequence>
<dbReference type="InterPro" id="IPR036412">
    <property type="entry name" value="HAD-like_sf"/>
</dbReference>